<proteinExistence type="inferred from homology"/>
<keyword evidence="4 7" id="KW-1133">Transmembrane helix</keyword>
<evidence type="ECO:0000256" key="1">
    <source>
        <dbReference type="ARBA" id="ARBA00004141"/>
    </source>
</evidence>
<evidence type="ECO:0000256" key="2">
    <source>
        <dbReference type="ARBA" id="ARBA00008034"/>
    </source>
</evidence>
<keyword evidence="6" id="KW-0813">Transport</keyword>
<name>A0A7V0MZ11_UNCAE</name>
<organism evidence="8">
    <name type="scientific">Aerophobetes bacterium</name>
    <dbReference type="NCBI Taxonomy" id="2030807"/>
    <lineage>
        <taxon>Bacteria</taxon>
        <taxon>Candidatus Aerophobota</taxon>
    </lineage>
</organism>
<dbReference type="GO" id="GO:0055085">
    <property type="term" value="P:transmembrane transport"/>
    <property type="evidence" value="ECO:0007669"/>
    <property type="project" value="InterPro"/>
</dbReference>
<dbReference type="Pfam" id="PF00950">
    <property type="entry name" value="ABC-3"/>
    <property type="match status" value="1"/>
</dbReference>
<dbReference type="Proteomes" id="UP000885660">
    <property type="component" value="Unassembled WGS sequence"/>
</dbReference>
<evidence type="ECO:0000256" key="7">
    <source>
        <dbReference type="SAM" id="Phobius"/>
    </source>
</evidence>
<evidence type="ECO:0000256" key="6">
    <source>
        <dbReference type="RuleBase" id="RU003943"/>
    </source>
</evidence>
<dbReference type="GO" id="GO:0043190">
    <property type="term" value="C:ATP-binding cassette (ABC) transporter complex"/>
    <property type="evidence" value="ECO:0007669"/>
    <property type="project" value="InterPro"/>
</dbReference>
<dbReference type="InterPro" id="IPR037294">
    <property type="entry name" value="ABC_BtuC-like"/>
</dbReference>
<keyword evidence="3 6" id="KW-0812">Transmembrane</keyword>
<feature type="transmembrane region" description="Helical" evidence="7">
    <location>
        <begin position="53"/>
        <end position="79"/>
    </location>
</feature>
<feature type="transmembrane region" description="Helical" evidence="7">
    <location>
        <begin position="172"/>
        <end position="201"/>
    </location>
</feature>
<evidence type="ECO:0000313" key="8">
    <source>
        <dbReference type="EMBL" id="HDN84565.1"/>
    </source>
</evidence>
<sequence length="214" mass="22841">MIEILQYEFMRNALVAALLASVACGIIGVYVVIKRIVFISGGIAHASFGGIGLGYLLGVDPVLGVVPFSIASALGIGIISKKTNLPEDTTIGMLWVMGMALGVIFIGLSPGYAPDLFGYLFGSILTVPFSDIILMSILDVIIISVVFLLYKEFLALSFDEEFATVVGVPTKYLYFILLCLVALTIVVLIRIVGIILVIALLTVPASISKQLTHN</sequence>
<accession>A0A7V0MZ11</accession>
<feature type="transmembrane region" description="Helical" evidence="7">
    <location>
        <begin position="132"/>
        <end position="151"/>
    </location>
</feature>
<feature type="non-terminal residue" evidence="8">
    <location>
        <position position="214"/>
    </location>
</feature>
<dbReference type="EMBL" id="DRBC01000128">
    <property type="protein sequence ID" value="HDN84565.1"/>
    <property type="molecule type" value="Genomic_DNA"/>
</dbReference>
<feature type="transmembrane region" description="Helical" evidence="7">
    <location>
        <begin position="12"/>
        <end position="33"/>
    </location>
</feature>
<protein>
    <submittedName>
        <fullName evidence="8">Metal ABC transporter permease</fullName>
    </submittedName>
</protein>
<dbReference type="PANTHER" id="PTHR30477">
    <property type="entry name" value="ABC-TRANSPORTER METAL-BINDING PROTEIN"/>
    <property type="match status" value="1"/>
</dbReference>
<comment type="similarity">
    <text evidence="2 6">Belongs to the ABC-3 integral membrane protein family.</text>
</comment>
<evidence type="ECO:0000256" key="5">
    <source>
        <dbReference type="ARBA" id="ARBA00023136"/>
    </source>
</evidence>
<dbReference type="InterPro" id="IPR001626">
    <property type="entry name" value="ABC_TroCD"/>
</dbReference>
<feature type="transmembrane region" description="Helical" evidence="7">
    <location>
        <begin position="91"/>
        <end position="112"/>
    </location>
</feature>
<reference evidence="8" key="1">
    <citation type="journal article" date="2020" name="mSystems">
        <title>Genome- and Community-Level Interaction Insights into Carbon Utilization and Element Cycling Functions of Hydrothermarchaeota in Hydrothermal Sediment.</title>
        <authorList>
            <person name="Zhou Z."/>
            <person name="Liu Y."/>
            <person name="Xu W."/>
            <person name="Pan J."/>
            <person name="Luo Z.H."/>
            <person name="Li M."/>
        </authorList>
    </citation>
    <scope>NUCLEOTIDE SEQUENCE [LARGE SCALE GENOMIC DNA]</scope>
    <source>
        <strain evidence="8">HyVt-219</strain>
    </source>
</reference>
<comment type="caution">
    <text evidence="8">The sequence shown here is derived from an EMBL/GenBank/DDBJ whole genome shotgun (WGS) entry which is preliminary data.</text>
</comment>
<gene>
    <name evidence="8" type="ORF">ENG47_02250</name>
</gene>
<dbReference type="GO" id="GO:0010043">
    <property type="term" value="P:response to zinc ion"/>
    <property type="evidence" value="ECO:0007669"/>
    <property type="project" value="TreeGrafter"/>
</dbReference>
<dbReference type="SUPFAM" id="SSF81345">
    <property type="entry name" value="ABC transporter involved in vitamin B12 uptake, BtuC"/>
    <property type="match status" value="1"/>
</dbReference>
<evidence type="ECO:0000256" key="4">
    <source>
        <dbReference type="ARBA" id="ARBA00022989"/>
    </source>
</evidence>
<comment type="subcellular location">
    <subcellularLocation>
        <location evidence="6">Cell membrane</location>
        <topology evidence="6">Multi-pass membrane protein</topology>
    </subcellularLocation>
    <subcellularLocation>
        <location evidence="1">Membrane</location>
        <topology evidence="1">Multi-pass membrane protein</topology>
    </subcellularLocation>
</comment>
<dbReference type="PANTHER" id="PTHR30477:SF18">
    <property type="entry name" value="METAL TRANSPORT SYSTEM MEMBRANE PROTEIN CT_417-RELATED"/>
    <property type="match status" value="1"/>
</dbReference>
<dbReference type="Gene3D" id="1.10.3470.10">
    <property type="entry name" value="ABC transporter involved in vitamin B12 uptake, BtuC"/>
    <property type="match status" value="1"/>
</dbReference>
<dbReference type="AlphaFoldDB" id="A0A7V0MZ11"/>
<keyword evidence="5 7" id="KW-0472">Membrane</keyword>
<evidence type="ECO:0000256" key="3">
    <source>
        <dbReference type="ARBA" id="ARBA00022692"/>
    </source>
</evidence>